<evidence type="ECO:0000256" key="1">
    <source>
        <dbReference type="SAM" id="MobiDB-lite"/>
    </source>
</evidence>
<evidence type="ECO:0000313" key="3">
    <source>
        <dbReference type="Proteomes" id="UP000008076"/>
    </source>
</evidence>
<dbReference type="EMBL" id="DS549220">
    <property type="protein sequence ID" value="EDR26321.1"/>
    <property type="molecule type" value="Genomic_DNA"/>
</dbReference>
<dbReference type="GeneID" id="5882433"/>
<reference evidence="3" key="1">
    <citation type="submission" date="2007-12" db="EMBL/GenBank/DDBJ databases">
        <title>Annotation of Entamoeba dispar SAW760.</title>
        <authorList>
            <person name="Lorenzi H."/>
            <person name="Inman J."/>
            <person name="Schobel S."/>
            <person name="Amedeo P."/>
            <person name="Caler E."/>
        </authorList>
    </citation>
    <scope>NUCLEOTIDE SEQUENCE [LARGE SCALE GENOMIC DNA]</scope>
    <source>
        <strain evidence="3">ATCC PRA-260 / SAW760</strain>
    </source>
</reference>
<evidence type="ECO:0000313" key="2">
    <source>
        <dbReference type="EMBL" id="EDR26321.1"/>
    </source>
</evidence>
<accession>B0EGL7</accession>
<dbReference type="KEGG" id="edi:EDI_155160"/>
<dbReference type="RefSeq" id="XP_001737388.1">
    <property type="nucleotide sequence ID" value="XM_001737336.1"/>
</dbReference>
<sequence length="129" mass="15073">MVITQIMYGIPSNKRPDVFEDETTELEEENVTLKDFDDLIRDIIHVSETAHVLDGGVSMSFGDIPLTTFSKTIIKHLDVIDLLKKEIKELQKKNRLIISRLRKEENKEKELVKKVKEETKPQRRKTELL</sequence>
<dbReference type="Proteomes" id="UP000008076">
    <property type="component" value="Unassembled WGS sequence"/>
</dbReference>
<proteinExistence type="predicted"/>
<feature type="region of interest" description="Disordered" evidence="1">
    <location>
        <begin position="109"/>
        <end position="129"/>
    </location>
</feature>
<name>B0EGL7_ENTDS</name>
<gene>
    <name evidence="2" type="ORF">EDI_155160</name>
</gene>
<keyword evidence="3" id="KW-1185">Reference proteome</keyword>
<dbReference type="AlphaFoldDB" id="B0EGL7"/>
<dbReference type="VEuPathDB" id="AmoebaDB:EDI_155160"/>
<organism evidence="3">
    <name type="scientific">Entamoeba dispar (strain ATCC PRA-260 / SAW760)</name>
    <dbReference type="NCBI Taxonomy" id="370354"/>
    <lineage>
        <taxon>Eukaryota</taxon>
        <taxon>Amoebozoa</taxon>
        <taxon>Evosea</taxon>
        <taxon>Archamoebae</taxon>
        <taxon>Mastigamoebida</taxon>
        <taxon>Entamoebidae</taxon>
        <taxon>Entamoeba</taxon>
    </lineage>
</organism>
<protein>
    <submittedName>
        <fullName evidence="2">Uncharacterized protein</fullName>
    </submittedName>
</protein>